<protein>
    <submittedName>
        <fullName evidence="2">NAD-dependent epimerase/dehydratase family protein</fullName>
    </submittedName>
</protein>
<evidence type="ECO:0000313" key="2">
    <source>
        <dbReference type="EMBL" id="MCY1006141.1"/>
    </source>
</evidence>
<gene>
    <name evidence="2" type="ORF">OV079_11325</name>
</gene>
<dbReference type="Gene3D" id="3.40.50.720">
    <property type="entry name" value="NAD(P)-binding Rossmann-like Domain"/>
    <property type="match status" value="1"/>
</dbReference>
<proteinExistence type="predicted"/>
<sequence>MQATSAPLHVVLGAGQIGGRVVELLRARGLRVRQVRRTAVGVGPELVAGDIRDLDFARRATEGAAVVYDCMNPAYHRWPQELLPMARGALHGAQHAGARLVALDCLYMYGRPNGPMREDSPPTPCSKKGELRVQLAELRLAADRRGDVPVAIARASDFFGADLAYAVWSDRFFRRILAGRKGQVFGDPDLPHAYTDVEDVARALVTLGTSDRGFGQVWHIPTPPAESTRSLARRLGRALDRDVDVAVVSRWLVRTLGLASPMMREMAEMIYQWEVPFELDDSKFRAAFGWSATPVEASVARVAAWARERYGLAARPVAPASRV</sequence>
<dbReference type="InterPro" id="IPR036291">
    <property type="entry name" value="NAD(P)-bd_dom_sf"/>
</dbReference>
<dbReference type="Pfam" id="PF01370">
    <property type="entry name" value="Epimerase"/>
    <property type="match status" value="1"/>
</dbReference>
<dbReference type="RefSeq" id="WP_267768170.1">
    <property type="nucleotide sequence ID" value="NZ_JAPNKE010000002.1"/>
</dbReference>
<organism evidence="2 3">
    <name type="scientific">Nannocystis pusilla</name>
    <dbReference type="NCBI Taxonomy" id="889268"/>
    <lineage>
        <taxon>Bacteria</taxon>
        <taxon>Pseudomonadati</taxon>
        <taxon>Myxococcota</taxon>
        <taxon>Polyangia</taxon>
        <taxon>Nannocystales</taxon>
        <taxon>Nannocystaceae</taxon>
        <taxon>Nannocystis</taxon>
    </lineage>
</organism>
<feature type="domain" description="NAD-dependent epimerase/dehydratase" evidence="1">
    <location>
        <begin position="11"/>
        <end position="210"/>
    </location>
</feature>
<dbReference type="EMBL" id="JAPNKE010000002">
    <property type="protein sequence ID" value="MCY1006141.1"/>
    <property type="molecule type" value="Genomic_DNA"/>
</dbReference>
<evidence type="ECO:0000313" key="3">
    <source>
        <dbReference type="Proteomes" id="UP001150924"/>
    </source>
</evidence>
<dbReference type="SUPFAM" id="SSF51735">
    <property type="entry name" value="NAD(P)-binding Rossmann-fold domains"/>
    <property type="match status" value="1"/>
</dbReference>
<keyword evidence="3" id="KW-1185">Reference proteome</keyword>
<accession>A0A9X3ET97</accession>
<dbReference type="Proteomes" id="UP001150924">
    <property type="component" value="Unassembled WGS sequence"/>
</dbReference>
<name>A0A9X3ET97_9BACT</name>
<dbReference type="AlphaFoldDB" id="A0A9X3ET97"/>
<reference evidence="2" key="1">
    <citation type="submission" date="2022-11" db="EMBL/GenBank/DDBJ databases">
        <title>Minimal conservation of predation-associated metabolite biosynthetic gene clusters underscores biosynthetic potential of Myxococcota including descriptions for ten novel species: Archangium lansinium sp. nov., Myxococcus landrumus sp. nov., Nannocystis bai.</title>
        <authorList>
            <person name="Ahearne A."/>
            <person name="Stevens C."/>
            <person name="Phillips K."/>
        </authorList>
    </citation>
    <scope>NUCLEOTIDE SEQUENCE</scope>
    <source>
        <strain evidence="2">Na p29</strain>
    </source>
</reference>
<dbReference type="InterPro" id="IPR001509">
    <property type="entry name" value="Epimerase_deHydtase"/>
</dbReference>
<evidence type="ECO:0000259" key="1">
    <source>
        <dbReference type="Pfam" id="PF01370"/>
    </source>
</evidence>
<comment type="caution">
    <text evidence="2">The sequence shown here is derived from an EMBL/GenBank/DDBJ whole genome shotgun (WGS) entry which is preliminary data.</text>
</comment>